<dbReference type="InterPro" id="IPR000836">
    <property type="entry name" value="PRTase_dom"/>
</dbReference>
<dbReference type="GO" id="GO:0044206">
    <property type="term" value="P:UMP salvage"/>
    <property type="evidence" value="ECO:0007669"/>
    <property type="project" value="UniProtKB-UniRule"/>
</dbReference>
<feature type="domain" description="Phosphoribosyltransferase" evidence="16">
    <location>
        <begin position="12"/>
        <end position="216"/>
    </location>
</feature>
<evidence type="ECO:0000259" key="16">
    <source>
        <dbReference type="Pfam" id="PF14681"/>
    </source>
</evidence>
<dbReference type="GO" id="GO:0004845">
    <property type="term" value="F:uracil phosphoribosyltransferase activity"/>
    <property type="evidence" value="ECO:0007669"/>
    <property type="project" value="UniProtKB-UniRule"/>
</dbReference>
<dbReference type="CDD" id="cd06223">
    <property type="entry name" value="PRTases_typeI"/>
    <property type="match status" value="1"/>
</dbReference>
<dbReference type="AlphaFoldDB" id="A0A917FD79"/>
<proteinExistence type="inferred from homology"/>
<comment type="cofactor">
    <cofactor evidence="15">
        <name>Mg(2+)</name>
        <dbReference type="ChEBI" id="CHEBI:18420"/>
    </cofactor>
    <text evidence="15">Binds 1 Mg(2+) ion per subunit. The magnesium is bound as Mg-PRPP.</text>
</comment>
<dbReference type="InterPro" id="IPR005765">
    <property type="entry name" value="UPRT"/>
</dbReference>
<comment type="catalytic activity">
    <reaction evidence="11 15">
        <text>UMP + diphosphate = 5-phospho-alpha-D-ribose 1-diphosphate + uracil</text>
        <dbReference type="Rhea" id="RHEA:13017"/>
        <dbReference type="ChEBI" id="CHEBI:17568"/>
        <dbReference type="ChEBI" id="CHEBI:33019"/>
        <dbReference type="ChEBI" id="CHEBI:57865"/>
        <dbReference type="ChEBI" id="CHEBI:58017"/>
        <dbReference type="EC" id="2.4.2.9"/>
    </reaction>
</comment>
<dbReference type="NCBIfam" id="NF001097">
    <property type="entry name" value="PRK00129.1"/>
    <property type="match status" value="1"/>
</dbReference>
<feature type="binding site" evidence="15">
    <location>
        <position position="202"/>
    </location>
    <ligand>
        <name>uracil</name>
        <dbReference type="ChEBI" id="CHEBI:17568"/>
    </ligand>
</feature>
<evidence type="ECO:0000256" key="2">
    <source>
        <dbReference type="ARBA" id="ARBA00009516"/>
    </source>
</evidence>
<sequence length="217" mass="24140">MFKHPDFKNLHVVDHPLIQHKLTHMRNKKTSTKTFRALLKEISLLMGYEITQDLPLTTEVIDTPMVTMDDAPILEGRKIAVVPILRAGQGMSDGLLELMPSARVGHVGLYRDPETKLPVEYLVKLPQVEGRTFIMCDPMLATGHSAAYAADVLNRAGIKDEDIRLLVLVAAPEGMKVFEEQHPDIKVYTASLDSHLNEKAYIIPGLGDAGDRLFGTF</sequence>
<feature type="binding site" evidence="15">
    <location>
        <begin position="207"/>
        <end position="209"/>
    </location>
    <ligand>
        <name>uracil</name>
        <dbReference type="ChEBI" id="CHEBI:17568"/>
    </ligand>
</feature>
<organism evidence="17 18">
    <name type="scientific">Terasakiella brassicae</name>
    <dbReference type="NCBI Taxonomy" id="1634917"/>
    <lineage>
        <taxon>Bacteria</taxon>
        <taxon>Pseudomonadati</taxon>
        <taxon>Pseudomonadota</taxon>
        <taxon>Alphaproteobacteria</taxon>
        <taxon>Rhodospirillales</taxon>
        <taxon>Terasakiellaceae</taxon>
        <taxon>Terasakiella</taxon>
    </lineage>
</organism>
<dbReference type="GO" id="GO:0006223">
    <property type="term" value="P:uracil salvage"/>
    <property type="evidence" value="ECO:0007669"/>
    <property type="project" value="InterPro"/>
</dbReference>
<dbReference type="InterPro" id="IPR029057">
    <property type="entry name" value="PRTase-like"/>
</dbReference>
<comment type="caution">
    <text evidence="17">The sequence shown here is derived from an EMBL/GenBank/DDBJ whole genome shotgun (WGS) entry which is preliminary data.</text>
</comment>
<evidence type="ECO:0000256" key="11">
    <source>
        <dbReference type="ARBA" id="ARBA00052919"/>
    </source>
</evidence>
<evidence type="ECO:0000256" key="15">
    <source>
        <dbReference type="HAMAP-Rule" id="MF_01218"/>
    </source>
</evidence>
<dbReference type="EC" id="2.4.2.9" evidence="3 15"/>
<evidence type="ECO:0000256" key="12">
    <source>
        <dbReference type="ARBA" id="ARBA00056901"/>
    </source>
</evidence>
<feature type="binding site" evidence="15">
    <location>
        <position position="208"/>
    </location>
    <ligand>
        <name>5-phospho-alpha-D-ribose 1-diphosphate</name>
        <dbReference type="ChEBI" id="CHEBI:58017"/>
    </ligand>
</feature>
<evidence type="ECO:0000256" key="7">
    <source>
        <dbReference type="ARBA" id="ARBA00022741"/>
    </source>
</evidence>
<keyword evidence="8 15" id="KW-0460">Magnesium</keyword>
<dbReference type="SUPFAM" id="SSF53271">
    <property type="entry name" value="PRTase-like"/>
    <property type="match status" value="1"/>
</dbReference>
<evidence type="ECO:0000256" key="13">
    <source>
        <dbReference type="ARBA" id="ARBA00072146"/>
    </source>
</evidence>
<dbReference type="EMBL" id="BMHV01000014">
    <property type="protein sequence ID" value="GGF66997.1"/>
    <property type="molecule type" value="Genomic_DNA"/>
</dbReference>
<dbReference type="RefSeq" id="WP_188664764.1">
    <property type="nucleotide sequence ID" value="NZ_BMHV01000014.1"/>
</dbReference>
<dbReference type="Proteomes" id="UP000632498">
    <property type="component" value="Unassembled WGS sequence"/>
</dbReference>
<evidence type="ECO:0000256" key="3">
    <source>
        <dbReference type="ARBA" id="ARBA00011894"/>
    </source>
</evidence>
<comment type="function">
    <text evidence="12 15">Catalyzes the conversion of uracil and 5-phospho-alpha-D-ribose 1-diphosphate (PRPP) to UMP and diphosphate.</text>
</comment>
<keyword evidence="5 15" id="KW-0328">Glycosyltransferase</keyword>
<evidence type="ECO:0000256" key="1">
    <source>
        <dbReference type="ARBA" id="ARBA00005180"/>
    </source>
</evidence>
<evidence type="ECO:0000256" key="8">
    <source>
        <dbReference type="ARBA" id="ARBA00022842"/>
    </source>
</evidence>
<dbReference type="PANTHER" id="PTHR32315:SF4">
    <property type="entry name" value="URACIL PHOSPHORIBOSYLTRANSFERASE, CHLOROPLASTIC"/>
    <property type="match status" value="1"/>
</dbReference>
<evidence type="ECO:0000256" key="14">
    <source>
        <dbReference type="ARBA" id="ARBA00079807"/>
    </source>
</evidence>
<feature type="binding site" evidence="15">
    <location>
        <position position="86"/>
    </location>
    <ligand>
        <name>5-phospho-alpha-D-ribose 1-diphosphate</name>
        <dbReference type="ChEBI" id="CHEBI:58017"/>
    </ligand>
</feature>
<dbReference type="Pfam" id="PF14681">
    <property type="entry name" value="UPRTase"/>
    <property type="match status" value="1"/>
</dbReference>
<comment type="activity regulation">
    <text evidence="15">Allosterically activated by GTP.</text>
</comment>
<dbReference type="GO" id="GO:0000287">
    <property type="term" value="F:magnesium ion binding"/>
    <property type="evidence" value="ECO:0007669"/>
    <property type="project" value="UniProtKB-UniRule"/>
</dbReference>
<dbReference type="NCBIfam" id="TIGR01091">
    <property type="entry name" value="upp"/>
    <property type="match status" value="1"/>
</dbReference>
<keyword evidence="7 15" id="KW-0547">Nucleotide-binding</keyword>
<dbReference type="FunFam" id="3.40.50.2020:FF:000003">
    <property type="entry name" value="Uracil phosphoribosyltransferase"/>
    <property type="match status" value="1"/>
</dbReference>
<evidence type="ECO:0000256" key="5">
    <source>
        <dbReference type="ARBA" id="ARBA00022676"/>
    </source>
</evidence>
<dbReference type="GO" id="GO:0005737">
    <property type="term" value="C:cytoplasm"/>
    <property type="evidence" value="ECO:0007669"/>
    <property type="project" value="UniProtKB-ARBA"/>
</dbReference>
<reference evidence="17" key="2">
    <citation type="submission" date="2020-09" db="EMBL/GenBank/DDBJ databases">
        <authorList>
            <person name="Sun Q."/>
            <person name="Zhou Y."/>
        </authorList>
    </citation>
    <scope>NUCLEOTIDE SEQUENCE</scope>
    <source>
        <strain evidence="17">CGMCC 1.15254</strain>
    </source>
</reference>
<dbReference type="InterPro" id="IPR034332">
    <property type="entry name" value="Upp_B"/>
</dbReference>
<evidence type="ECO:0000256" key="6">
    <source>
        <dbReference type="ARBA" id="ARBA00022679"/>
    </source>
</evidence>
<evidence type="ECO:0000256" key="9">
    <source>
        <dbReference type="ARBA" id="ARBA00023134"/>
    </source>
</evidence>
<evidence type="ECO:0000256" key="4">
    <source>
        <dbReference type="ARBA" id="ARBA00022533"/>
    </source>
</evidence>
<dbReference type="Gene3D" id="3.40.50.2020">
    <property type="match status" value="1"/>
</dbReference>
<feature type="binding site" evidence="15">
    <location>
        <begin position="137"/>
        <end position="145"/>
    </location>
    <ligand>
        <name>5-phospho-alpha-D-ribose 1-diphosphate</name>
        <dbReference type="ChEBI" id="CHEBI:58017"/>
    </ligand>
</feature>
<name>A0A917FD79_9PROT</name>
<keyword evidence="18" id="KW-1185">Reference proteome</keyword>
<comment type="similarity">
    <text evidence="2 15">Belongs to the UPRTase family.</text>
</comment>
<keyword evidence="9 15" id="KW-0342">GTP-binding</keyword>
<accession>A0A917FD79</accession>
<protein>
    <recommendedName>
        <fullName evidence="13 15">Uracil phosphoribosyltransferase</fullName>
        <ecNumber evidence="3 15">2.4.2.9</ecNumber>
    </recommendedName>
    <alternativeName>
        <fullName evidence="10 15">UMP pyrophosphorylase</fullName>
    </alternativeName>
    <alternativeName>
        <fullName evidence="14 15">UPRTase</fullName>
    </alternativeName>
</protein>
<keyword evidence="6 15" id="KW-0808">Transferase</keyword>
<evidence type="ECO:0000313" key="18">
    <source>
        <dbReference type="Proteomes" id="UP000632498"/>
    </source>
</evidence>
<dbReference type="InterPro" id="IPR050054">
    <property type="entry name" value="UPRTase/APRTase"/>
</dbReference>
<dbReference type="GO" id="GO:0005525">
    <property type="term" value="F:GTP binding"/>
    <property type="evidence" value="ECO:0007669"/>
    <property type="project" value="UniProtKB-KW"/>
</dbReference>
<keyword evidence="4 15" id="KW-0021">Allosteric enzyme</keyword>
<reference evidence="17" key="1">
    <citation type="journal article" date="2014" name="Int. J. Syst. Evol. Microbiol.">
        <title>Complete genome sequence of Corynebacterium casei LMG S-19264T (=DSM 44701T), isolated from a smear-ripened cheese.</title>
        <authorList>
            <consortium name="US DOE Joint Genome Institute (JGI-PGF)"/>
            <person name="Walter F."/>
            <person name="Albersmeier A."/>
            <person name="Kalinowski J."/>
            <person name="Ruckert C."/>
        </authorList>
    </citation>
    <scope>NUCLEOTIDE SEQUENCE</scope>
    <source>
        <strain evidence="17">CGMCC 1.15254</strain>
    </source>
</reference>
<feature type="binding site" evidence="15">
    <location>
        <position position="111"/>
    </location>
    <ligand>
        <name>5-phospho-alpha-D-ribose 1-diphosphate</name>
        <dbReference type="ChEBI" id="CHEBI:58017"/>
    </ligand>
</feature>
<evidence type="ECO:0000256" key="10">
    <source>
        <dbReference type="ARBA" id="ARBA00031082"/>
    </source>
</evidence>
<gene>
    <name evidence="15 17" type="primary">upp</name>
    <name evidence="17" type="ORF">GCM10011332_21370</name>
</gene>
<dbReference type="HAMAP" id="MF_01218_B">
    <property type="entry name" value="Upp_B"/>
    <property type="match status" value="1"/>
</dbReference>
<dbReference type="PANTHER" id="PTHR32315">
    <property type="entry name" value="ADENINE PHOSPHORIBOSYLTRANSFERASE"/>
    <property type="match status" value="1"/>
</dbReference>
<comment type="pathway">
    <text evidence="1 15">Pyrimidine metabolism; UMP biosynthesis via salvage pathway; UMP from uracil: step 1/1.</text>
</comment>
<evidence type="ECO:0000313" key="17">
    <source>
        <dbReference type="EMBL" id="GGF66997.1"/>
    </source>
</evidence>